<feature type="domain" description="Response regulatory" evidence="3">
    <location>
        <begin position="11"/>
        <end position="128"/>
    </location>
</feature>
<feature type="modified residue" description="4-aspartylphosphate" evidence="2">
    <location>
        <position position="197"/>
    </location>
</feature>
<gene>
    <name evidence="4" type="ORF">WH50_13165</name>
</gene>
<feature type="domain" description="Response regulatory" evidence="3">
    <location>
        <begin position="147"/>
        <end position="264"/>
    </location>
</feature>
<proteinExistence type="predicted"/>
<keyword evidence="5" id="KW-1185">Reference proteome</keyword>
<dbReference type="Pfam" id="PF00072">
    <property type="entry name" value="Response_reg"/>
    <property type="match status" value="2"/>
</dbReference>
<dbReference type="InterPro" id="IPR001789">
    <property type="entry name" value="Sig_transdc_resp-reg_receiver"/>
</dbReference>
<dbReference type="RefSeq" id="WP_110187739.1">
    <property type="nucleotide sequence ID" value="NZ_CP177354.1"/>
</dbReference>
<accession>A0ABX5LZU1</accession>
<evidence type="ECO:0000256" key="2">
    <source>
        <dbReference type="PROSITE-ProRule" id="PRU00169"/>
    </source>
</evidence>
<dbReference type="InterPro" id="IPR011006">
    <property type="entry name" value="CheY-like_superfamily"/>
</dbReference>
<name>A0ABX5LZU1_9GAMM</name>
<evidence type="ECO:0000256" key="1">
    <source>
        <dbReference type="ARBA" id="ARBA00022553"/>
    </source>
</evidence>
<dbReference type="PANTHER" id="PTHR44591">
    <property type="entry name" value="STRESS RESPONSE REGULATOR PROTEIN 1"/>
    <property type="match status" value="1"/>
</dbReference>
<dbReference type="PANTHER" id="PTHR44591:SF3">
    <property type="entry name" value="RESPONSE REGULATORY DOMAIN-CONTAINING PROTEIN"/>
    <property type="match status" value="1"/>
</dbReference>
<dbReference type="CDD" id="cd00156">
    <property type="entry name" value="REC"/>
    <property type="match status" value="1"/>
</dbReference>
<dbReference type="Proteomes" id="UP000248090">
    <property type="component" value="Unassembled WGS sequence"/>
</dbReference>
<evidence type="ECO:0000313" key="4">
    <source>
        <dbReference type="EMBL" id="PXF30816.1"/>
    </source>
</evidence>
<organism evidence="4 5">
    <name type="scientific">Pokkaliibacter plantistimulans</name>
    <dbReference type="NCBI Taxonomy" id="1635171"/>
    <lineage>
        <taxon>Bacteria</taxon>
        <taxon>Pseudomonadati</taxon>
        <taxon>Pseudomonadota</taxon>
        <taxon>Gammaproteobacteria</taxon>
        <taxon>Oceanospirillales</taxon>
        <taxon>Balneatrichaceae</taxon>
        <taxon>Pokkaliibacter</taxon>
    </lineage>
</organism>
<dbReference type="PROSITE" id="PS50110">
    <property type="entry name" value="RESPONSE_REGULATORY"/>
    <property type="match status" value="2"/>
</dbReference>
<dbReference type="EMBL" id="LAPT01000062">
    <property type="protein sequence ID" value="PXF30816.1"/>
    <property type="molecule type" value="Genomic_DNA"/>
</dbReference>
<sequence>MVHELDFSQLAILLIEPSALQRKLICDALHKAGCNDIESVADLPEALQHIERYPPDLVISALYLPSGTGTELITKIKMLPGTDDVAFMLISSEQKVEHLDPIRQAGAIAILPKPFTIDALRKALQATLDFFSADELLFSHYDVAELHVMVVDDSTLSRNHIARLLHNMGIKHVHEAGNGAEALALLSEVPADMVVTDYNMPEMDGAELISGMREDPQLSHIPVLMVTSEQSQSRLSAIRQAGVDAICDKPFDVNEMRRLLHLMLDDD</sequence>
<protein>
    <recommendedName>
        <fullName evidence="3">Response regulatory domain-containing protein</fullName>
    </recommendedName>
</protein>
<dbReference type="SUPFAM" id="SSF52172">
    <property type="entry name" value="CheY-like"/>
    <property type="match status" value="2"/>
</dbReference>
<reference evidence="4 5" key="1">
    <citation type="submission" date="2015-03" db="EMBL/GenBank/DDBJ databases">
        <authorList>
            <person name="Krishnan R."/>
            <person name="Midha S."/>
            <person name="Patil P.B."/>
            <person name="Rameshkumar N."/>
        </authorList>
    </citation>
    <scope>NUCLEOTIDE SEQUENCE [LARGE SCALE GENOMIC DNA]</scope>
    <source>
        <strain evidence="4 5">L1E11</strain>
    </source>
</reference>
<evidence type="ECO:0000259" key="3">
    <source>
        <dbReference type="PROSITE" id="PS50110"/>
    </source>
</evidence>
<dbReference type="InterPro" id="IPR050595">
    <property type="entry name" value="Bact_response_regulator"/>
</dbReference>
<comment type="caution">
    <text evidence="4">The sequence shown here is derived from an EMBL/GenBank/DDBJ whole genome shotgun (WGS) entry which is preliminary data.</text>
</comment>
<comment type="caution">
    <text evidence="2">Lacks conserved residue(s) required for the propagation of feature annotation.</text>
</comment>
<dbReference type="SMART" id="SM00448">
    <property type="entry name" value="REC"/>
    <property type="match status" value="2"/>
</dbReference>
<keyword evidence="1 2" id="KW-0597">Phosphoprotein</keyword>
<dbReference type="Gene3D" id="3.40.50.2300">
    <property type="match status" value="2"/>
</dbReference>
<evidence type="ECO:0000313" key="5">
    <source>
        <dbReference type="Proteomes" id="UP000248090"/>
    </source>
</evidence>